<dbReference type="AlphaFoldDB" id="A0A2T3NMG6"/>
<dbReference type="GO" id="GO:0005829">
    <property type="term" value="C:cytosol"/>
    <property type="evidence" value="ECO:0007669"/>
    <property type="project" value="TreeGrafter"/>
</dbReference>
<evidence type="ECO:0000256" key="4">
    <source>
        <dbReference type="NCBIfam" id="TIGR00746"/>
    </source>
</evidence>
<dbReference type="Proteomes" id="UP000241346">
    <property type="component" value="Unassembled WGS sequence"/>
</dbReference>
<keyword evidence="3 5" id="KW-0418">Kinase</keyword>
<evidence type="ECO:0000259" key="6">
    <source>
        <dbReference type="Pfam" id="PF00696"/>
    </source>
</evidence>
<dbReference type="GO" id="GO:0019546">
    <property type="term" value="P:L-arginine deiminase pathway"/>
    <property type="evidence" value="ECO:0007669"/>
    <property type="project" value="TreeGrafter"/>
</dbReference>
<evidence type="ECO:0000313" key="7">
    <source>
        <dbReference type="EMBL" id="PSW16705.1"/>
    </source>
</evidence>
<dbReference type="InterPro" id="IPR003964">
    <property type="entry name" value="Carb_kinase"/>
</dbReference>
<dbReference type="NCBIfam" id="NF009008">
    <property type="entry name" value="PRK12354.1"/>
    <property type="match status" value="1"/>
</dbReference>
<dbReference type="PIRSF" id="PIRSF000723">
    <property type="entry name" value="Carbamate_kin"/>
    <property type="match status" value="1"/>
</dbReference>
<gene>
    <name evidence="7" type="ORF">C9J01_06845</name>
</gene>
<dbReference type="NCBIfam" id="NF006926">
    <property type="entry name" value="PRK09411.1"/>
    <property type="match status" value="1"/>
</dbReference>
<evidence type="ECO:0000256" key="2">
    <source>
        <dbReference type="ARBA" id="ARBA00022679"/>
    </source>
</evidence>
<dbReference type="InterPro" id="IPR036393">
    <property type="entry name" value="AceGlu_kinase-like_sf"/>
</dbReference>
<keyword evidence="2 5" id="KW-0808">Transferase</keyword>
<dbReference type="EMBL" id="PYMB01000001">
    <property type="protein sequence ID" value="PSW16705.1"/>
    <property type="molecule type" value="Genomic_DNA"/>
</dbReference>
<sequence length="313" mass="33581">MEKKRIVIALGGNAMLKRGEVLSAENQQRNINMVAGLIKSIESDYDITLVHGNGPQVGLLALQNAAYDAVPAYPLDNLVAQTQGMLGYMLMEALTAEGMQDVSCLLTRVEVSGNDPAFAEPTKYIGPVYSPDQQAELERQYGWQMKQDGQYVRRVVASPKPIQVLEASTVVSLLEQGNTVVCGGGGGMPVVYNQNGYKGVEAVIDKDLVAAMLAEQIGADHLMILTDADAVYQHWGTPQQKALRDVTISQLRPFATPDGAMGPKAEAVIQFVERTGQVAFIGALQDVEKILVGEKGTCIRPACTHAPAEALAV</sequence>
<dbReference type="RefSeq" id="WP_107297324.1">
    <property type="nucleotide sequence ID" value="NZ_PYMB01000001.1"/>
</dbReference>
<name>A0A2T3NMG6_9GAMM</name>
<protein>
    <recommendedName>
        <fullName evidence="4 5">Carbamate kinase</fullName>
    </recommendedName>
</protein>
<proteinExistence type="inferred from homology"/>
<feature type="domain" description="Aspartate/glutamate/uridylate kinase" evidence="6">
    <location>
        <begin position="4"/>
        <end position="281"/>
    </location>
</feature>
<evidence type="ECO:0000256" key="3">
    <source>
        <dbReference type="ARBA" id="ARBA00022777"/>
    </source>
</evidence>
<dbReference type="CDD" id="cd04235">
    <property type="entry name" value="AAK_CK"/>
    <property type="match status" value="1"/>
</dbReference>
<evidence type="ECO:0000256" key="5">
    <source>
        <dbReference type="PIRNR" id="PIRNR000723"/>
    </source>
</evidence>
<dbReference type="OrthoDB" id="9766717at2"/>
<dbReference type="GO" id="GO:0008804">
    <property type="term" value="F:carbamate kinase activity"/>
    <property type="evidence" value="ECO:0007669"/>
    <property type="project" value="UniProtKB-UniRule"/>
</dbReference>
<dbReference type="PRINTS" id="PR01469">
    <property type="entry name" value="CARBMTKINASE"/>
</dbReference>
<comment type="similarity">
    <text evidence="1 5">Belongs to the carbamate kinase family.</text>
</comment>
<reference evidence="7 8" key="1">
    <citation type="submission" date="2018-03" db="EMBL/GenBank/DDBJ databases">
        <title>Whole genome sequencing of Histamine producing bacteria.</title>
        <authorList>
            <person name="Butler K."/>
        </authorList>
    </citation>
    <scope>NUCLEOTIDE SEQUENCE [LARGE SCALE GENOMIC DNA]</scope>
    <source>
        <strain evidence="7 8">DSM 19138</strain>
    </source>
</reference>
<dbReference type="Gene3D" id="3.40.1160.10">
    <property type="entry name" value="Acetylglutamate kinase-like"/>
    <property type="match status" value="1"/>
</dbReference>
<accession>A0A2T3NMG6</accession>
<dbReference type="PANTHER" id="PTHR30409">
    <property type="entry name" value="CARBAMATE KINASE"/>
    <property type="match status" value="1"/>
</dbReference>
<dbReference type="Pfam" id="PF00696">
    <property type="entry name" value="AA_kinase"/>
    <property type="match status" value="1"/>
</dbReference>
<dbReference type="SUPFAM" id="SSF53633">
    <property type="entry name" value="Carbamate kinase-like"/>
    <property type="match status" value="1"/>
</dbReference>
<evidence type="ECO:0000256" key="1">
    <source>
        <dbReference type="ARBA" id="ARBA00011066"/>
    </source>
</evidence>
<dbReference type="FunFam" id="3.40.1160.10:FF:000007">
    <property type="entry name" value="Carbamate kinase"/>
    <property type="match status" value="1"/>
</dbReference>
<dbReference type="InterPro" id="IPR001048">
    <property type="entry name" value="Asp/Glu/Uridylate_kinase"/>
</dbReference>
<dbReference type="PANTHER" id="PTHR30409:SF1">
    <property type="entry name" value="CARBAMATE KINASE-RELATED"/>
    <property type="match status" value="1"/>
</dbReference>
<dbReference type="NCBIfam" id="TIGR00746">
    <property type="entry name" value="arcC"/>
    <property type="match status" value="1"/>
</dbReference>
<comment type="caution">
    <text evidence="7">The sequence shown here is derived from an EMBL/GenBank/DDBJ whole genome shotgun (WGS) entry which is preliminary data.</text>
</comment>
<organism evidence="7 8">
    <name type="scientific">Photobacterium rosenbergii</name>
    <dbReference type="NCBI Taxonomy" id="294936"/>
    <lineage>
        <taxon>Bacteria</taxon>
        <taxon>Pseudomonadati</taxon>
        <taxon>Pseudomonadota</taxon>
        <taxon>Gammaproteobacteria</taxon>
        <taxon>Vibrionales</taxon>
        <taxon>Vibrionaceae</taxon>
        <taxon>Photobacterium</taxon>
    </lineage>
</organism>
<evidence type="ECO:0000313" key="8">
    <source>
        <dbReference type="Proteomes" id="UP000241346"/>
    </source>
</evidence>